<proteinExistence type="predicted"/>
<dbReference type="Proteomes" id="UP000467841">
    <property type="component" value="Unassembled WGS sequence"/>
</dbReference>
<dbReference type="GO" id="GO:0050664">
    <property type="term" value="F:oxidoreductase activity, acting on NAD(P)H, oxygen as acceptor"/>
    <property type="evidence" value="ECO:0007669"/>
    <property type="project" value="InterPro"/>
</dbReference>
<reference evidence="2" key="1">
    <citation type="submission" date="2020-01" db="EMBL/GenBank/DDBJ databases">
        <authorList>
            <person name="Mishra B."/>
        </authorList>
    </citation>
    <scope>NUCLEOTIDE SEQUENCE [LARGE SCALE GENOMIC DNA]</scope>
</reference>
<dbReference type="InterPro" id="IPR013623">
    <property type="entry name" value="NADPH_Ox"/>
</dbReference>
<keyword evidence="3" id="KW-1185">Reference proteome</keyword>
<protein>
    <recommendedName>
        <fullName evidence="1">NADPH oxidase Respiratory burst domain-containing protein</fullName>
    </recommendedName>
</protein>
<evidence type="ECO:0000313" key="2">
    <source>
        <dbReference type="EMBL" id="CAA7038964.1"/>
    </source>
</evidence>
<dbReference type="AlphaFoldDB" id="A0A6D2JGM9"/>
<comment type="caution">
    <text evidence="2">The sequence shown here is derived from an EMBL/GenBank/DDBJ whole genome shotgun (WGS) entry which is preliminary data.</text>
</comment>
<evidence type="ECO:0000259" key="1">
    <source>
        <dbReference type="Pfam" id="PF08414"/>
    </source>
</evidence>
<accession>A0A6D2JGM9</accession>
<dbReference type="GO" id="GO:0004601">
    <property type="term" value="F:peroxidase activity"/>
    <property type="evidence" value="ECO:0007669"/>
    <property type="project" value="InterPro"/>
</dbReference>
<dbReference type="Pfam" id="PF08414">
    <property type="entry name" value="NADPH_Ox"/>
    <property type="match status" value="1"/>
</dbReference>
<feature type="domain" description="NADPH oxidase Respiratory burst" evidence="1">
    <location>
        <begin position="83"/>
        <end position="129"/>
    </location>
</feature>
<gene>
    <name evidence="2" type="ORF">MERR_LOCUS26199</name>
</gene>
<sequence>MERRVSFDVTDYHPDGNEWSSDLVPHIHSMSAPSSPIHQNPEMDDTEEDTTGYVLVTLDIHDDSVSVVSVVPEKKSAVKPPRRPKFDSSEALKGVKMFISMTDSGWMAVEKRFDKMTAKTDGLLIRSFFF</sequence>
<name>A0A6D2JGM9_9BRAS</name>
<dbReference type="EMBL" id="CACVBM020001202">
    <property type="protein sequence ID" value="CAA7038964.1"/>
    <property type="molecule type" value="Genomic_DNA"/>
</dbReference>
<evidence type="ECO:0000313" key="3">
    <source>
        <dbReference type="Proteomes" id="UP000467841"/>
    </source>
</evidence>
<organism evidence="2 3">
    <name type="scientific">Microthlaspi erraticum</name>
    <dbReference type="NCBI Taxonomy" id="1685480"/>
    <lineage>
        <taxon>Eukaryota</taxon>
        <taxon>Viridiplantae</taxon>
        <taxon>Streptophyta</taxon>
        <taxon>Embryophyta</taxon>
        <taxon>Tracheophyta</taxon>
        <taxon>Spermatophyta</taxon>
        <taxon>Magnoliopsida</taxon>
        <taxon>eudicotyledons</taxon>
        <taxon>Gunneridae</taxon>
        <taxon>Pentapetalae</taxon>
        <taxon>rosids</taxon>
        <taxon>malvids</taxon>
        <taxon>Brassicales</taxon>
        <taxon>Brassicaceae</taxon>
        <taxon>Coluteocarpeae</taxon>
        <taxon>Microthlaspi</taxon>
    </lineage>
</organism>
<dbReference type="OrthoDB" id="1036727at2759"/>